<protein>
    <submittedName>
        <fullName evidence="1">Uncharacterized protein</fullName>
    </submittedName>
</protein>
<gene>
    <name evidence="1" type="ORF">NPIL_83321</name>
</gene>
<name>A0A8X6QYV3_NEPPI</name>
<proteinExistence type="predicted"/>
<dbReference type="AlphaFoldDB" id="A0A8X6QYV3"/>
<accession>A0A8X6QYV3</accession>
<dbReference type="Proteomes" id="UP000887013">
    <property type="component" value="Unassembled WGS sequence"/>
</dbReference>
<comment type="caution">
    <text evidence="1">The sequence shown here is derived from an EMBL/GenBank/DDBJ whole genome shotgun (WGS) entry which is preliminary data.</text>
</comment>
<evidence type="ECO:0000313" key="2">
    <source>
        <dbReference type="Proteomes" id="UP000887013"/>
    </source>
</evidence>
<reference evidence="1" key="1">
    <citation type="submission" date="2020-08" db="EMBL/GenBank/DDBJ databases">
        <title>Multicomponent nature underlies the extraordinary mechanical properties of spider dragline silk.</title>
        <authorList>
            <person name="Kono N."/>
            <person name="Nakamura H."/>
            <person name="Mori M."/>
            <person name="Yoshida Y."/>
            <person name="Ohtoshi R."/>
            <person name="Malay A.D."/>
            <person name="Moran D.A.P."/>
            <person name="Tomita M."/>
            <person name="Numata K."/>
            <person name="Arakawa K."/>
        </authorList>
    </citation>
    <scope>NUCLEOTIDE SEQUENCE</scope>
</reference>
<sequence>MVCVDLSEMKVVQKRLIAAPKPKLIFCPFSNATPYGEIIKMMKNEDPVETMFAEMMDMGNTIDRLTFEKQMSRFSYLKAIIANI</sequence>
<dbReference type="EMBL" id="BMAW01040169">
    <property type="protein sequence ID" value="GFU58579.1"/>
    <property type="molecule type" value="Genomic_DNA"/>
</dbReference>
<keyword evidence="2" id="KW-1185">Reference proteome</keyword>
<organism evidence="1 2">
    <name type="scientific">Nephila pilipes</name>
    <name type="common">Giant wood spider</name>
    <name type="synonym">Nephila maculata</name>
    <dbReference type="NCBI Taxonomy" id="299642"/>
    <lineage>
        <taxon>Eukaryota</taxon>
        <taxon>Metazoa</taxon>
        <taxon>Ecdysozoa</taxon>
        <taxon>Arthropoda</taxon>
        <taxon>Chelicerata</taxon>
        <taxon>Arachnida</taxon>
        <taxon>Araneae</taxon>
        <taxon>Araneomorphae</taxon>
        <taxon>Entelegynae</taxon>
        <taxon>Araneoidea</taxon>
        <taxon>Nephilidae</taxon>
        <taxon>Nephila</taxon>
    </lineage>
</organism>
<evidence type="ECO:0000313" key="1">
    <source>
        <dbReference type="EMBL" id="GFU58579.1"/>
    </source>
</evidence>